<evidence type="ECO:0000256" key="4">
    <source>
        <dbReference type="ARBA" id="ARBA00023136"/>
    </source>
</evidence>
<evidence type="ECO:0000256" key="3">
    <source>
        <dbReference type="ARBA" id="ARBA00022989"/>
    </source>
</evidence>
<dbReference type="Pfam" id="PF06305">
    <property type="entry name" value="LapA_dom"/>
    <property type="match status" value="1"/>
</dbReference>
<keyword evidence="1 5" id="KW-1003">Cell membrane</keyword>
<evidence type="ECO:0000256" key="2">
    <source>
        <dbReference type="ARBA" id="ARBA00022692"/>
    </source>
</evidence>
<evidence type="ECO:0000256" key="1">
    <source>
        <dbReference type="ARBA" id="ARBA00022475"/>
    </source>
</evidence>
<protein>
    <recommendedName>
        <fullName evidence="5">Probable lipopolysaccharide assembly protein A</fullName>
    </recommendedName>
</protein>
<comment type="function">
    <text evidence="5">Involved in the assembly of lipopolysaccharide (LPS).</text>
</comment>
<evidence type="ECO:0000256" key="5">
    <source>
        <dbReference type="HAMAP-Rule" id="MF_01948"/>
    </source>
</evidence>
<dbReference type="InterPro" id="IPR010445">
    <property type="entry name" value="LapA_dom"/>
</dbReference>
<keyword evidence="4 5" id="KW-0472">Membrane</keyword>
<comment type="subcellular location">
    <subcellularLocation>
        <location evidence="5">Cell inner membrane</location>
        <topology evidence="5">Single-pass membrane protein</topology>
    </subcellularLocation>
</comment>
<feature type="transmembrane region" description="Helical" evidence="5">
    <location>
        <begin position="41"/>
        <end position="65"/>
    </location>
</feature>
<dbReference type="KEGG" id="ttc:FOKN1_2177"/>
<keyword evidence="3 5" id="KW-1133">Transmembrane helix</keyword>
<sequence>MSRILSVIALVLLIGVGITFTVLNPQQVTLNYLLGSLQLPLALLVVLVLALGAVLGLLVAGFMLLRLKRENRKLRRGTRLAEQEVANLRSLPVKDRP</sequence>
<keyword evidence="2 5" id="KW-0812">Transmembrane</keyword>
<name>A0A1Z4VTP5_9GAMM</name>
<evidence type="ECO:0000313" key="8">
    <source>
        <dbReference type="Proteomes" id="UP000218765"/>
    </source>
</evidence>
<dbReference type="InterPro" id="IPR032906">
    <property type="entry name" value="LapA"/>
</dbReference>
<dbReference type="EMBL" id="AP018052">
    <property type="protein sequence ID" value="BAZ94554.1"/>
    <property type="molecule type" value="Genomic_DNA"/>
</dbReference>
<comment type="caution">
    <text evidence="5">Lacks conserved residue(s) required for the propagation of feature annotation.</text>
</comment>
<dbReference type="GO" id="GO:0005886">
    <property type="term" value="C:plasma membrane"/>
    <property type="evidence" value="ECO:0007669"/>
    <property type="project" value="UniProtKB-SubCell"/>
</dbReference>
<reference evidence="7 8" key="1">
    <citation type="submission" date="2017-05" db="EMBL/GenBank/DDBJ databases">
        <title>Thiocyanate degradation by Thiohalobacter thiocyanaticus FOKN1.</title>
        <authorList>
            <person name="Oshiki M."/>
            <person name="Fukushima T."/>
            <person name="Kawano S."/>
            <person name="Nakagawa J."/>
        </authorList>
    </citation>
    <scope>NUCLEOTIDE SEQUENCE [LARGE SCALE GENOMIC DNA]</scope>
    <source>
        <strain evidence="7 8">FOKN1</strain>
    </source>
</reference>
<proteinExistence type="inferred from homology"/>
<dbReference type="RefSeq" id="WP_096366632.1">
    <property type="nucleotide sequence ID" value="NZ_AP018052.1"/>
</dbReference>
<comment type="similarity">
    <text evidence="5">Belongs to the LapA family.</text>
</comment>
<accession>A0A1Z4VTP5</accession>
<evidence type="ECO:0000259" key="6">
    <source>
        <dbReference type="Pfam" id="PF06305"/>
    </source>
</evidence>
<dbReference type="Proteomes" id="UP000218765">
    <property type="component" value="Chromosome"/>
</dbReference>
<dbReference type="GO" id="GO:0008653">
    <property type="term" value="P:lipopolysaccharide metabolic process"/>
    <property type="evidence" value="ECO:0007669"/>
    <property type="project" value="InterPro"/>
</dbReference>
<feature type="domain" description="Lipopolysaccharide assembly protein A" evidence="6">
    <location>
        <begin position="23"/>
        <end position="85"/>
    </location>
</feature>
<organism evidence="7 8">
    <name type="scientific">Thiohalobacter thiocyanaticus</name>
    <dbReference type="NCBI Taxonomy" id="585455"/>
    <lineage>
        <taxon>Bacteria</taxon>
        <taxon>Pseudomonadati</taxon>
        <taxon>Pseudomonadota</taxon>
        <taxon>Gammaproteobacteria</taxon>
        <taxon>Thiohalobacterales</taxon>
        <taxon>Thiohalobacteraceae</taxon>
        <taxon>Thiohalobacter</taxon>
    </lineage>
</organism>
<gene>
    <name evidence="5" type="primary">lapA</name>
    <name evidence="7" type="ORF">FOKN1_2177</name>
</gene>
<dbReference type="AlphaFoldDB" id="A0A1Z4VTP5"/>
<evidence type="ECO:0000313" key="7">
    <source>
        <dbReference type="EMBL" id="BAZ94554.1"/>
    </source>
</evidence>
<dbReference type="OrthoDB" id="10014670at2"/>
<keyword evidence="5" id="KW-0997">Cell inner membrane</keyword>
<dbReference type="HAMAP" id="MF_01948">
    <property type="entry name" value="LPS_assembly_LapA"/>
    <property type="match status" value="1"/>
</dbReference>
<keyword evidence="8" id="KW-1185">Reference proteome</keyword>